<dbReference type="Proteomes" id="UP001501447">
    <property type="component" value="Unassembled WGS sequence"/>
</dbReference>
<reference evidence="1 2" key="1">
    <citation type="journal article" date="2019" name="Int. J. Syst. Evol. Microbiol.">
        <title>The Global Catalogue of Microorganisms (GCM) 10K type strain sequencing project: providing services to taxonomists for standard genome sequencing and annotation.</title>
        <authorList>
            <consortium name="The Broad Institute Genomics Platform"/>
            <consortium name="The Broad Institute Genome Sequencing Center for Infectious Disease"/>
            <person name="Wu L."/>
            <person name="Ma J."/>
        </authorList>
    </citation>
    <scope>NUCLEOTIDE SEQUENCE [LARGE SCALE GENOMIC DNA]</scope>
    <source>
        <strain evidence="1 2">JCM 16373</strain>
    </source>
</reference>
<sequence>MSFLRLLARRAQDATTDWHIRAAAAAQPDQRAAQLAVLEAIYRRPAATRRNTRKENQR</sequence>
<keyword evidence="2" id="KW-1185">Reference proteome</keyword>
<organism evidence="1 2">
    <name type="scientific">Streptomyces axinellae</name>
    <dbReference type="NCBI Taxonomy" id="552788"/>
    <lineage>
        <taxon>Bacteria</taxon>
        <taxon>Bacillati</taxon>
        <taxon>Actinomycetota</taxon>
        <taxon>Actinomycetes</taxon>
        <taxon>Kitasatosporales</taxon>
        <taxon>Streptomycetaceae</taxon>
        <taxon>Streptomyces</taxon>
    </lineage>
</organism>
<protein>
    <submittedName>
        <fullName evidence="1">Uncharacterized protein</fullName>
    </submittedName>
</protein>
<proteinExistence type="predicted"/>
<dbReference type="RefSeq" id="WP_344568975.1">
    <property type="nucleotide sequence ID" value="NZ_BAAARJ010000018.1"/>
</dbReference>
<accession>A0ABN3QMA2</accession>
<comment type="caution">
    <text evidence="1">The sequence shown here is derived from an EMBL/GenBank/DDBJ whole genome shotgun (WGS) entry which is preliminary data.</text>
</comment>
<dbReference type="EMBL" id="BAAARJ010000018">
    <property type="protein sequence ID" value="GAA2630019.1"/>
    <property type="molecule type" value="Genomic_DNA"/>
</dbReference>
<name>A0ABN3QMA2_9ACTN</name>
<gene>
    <name evidence="1" type="ORF">GCM10009863_51840</name>
</gene>
<evidence type="ECO:0000313" key="1">
    <source>
        <dbReference type="EMBL" id="GAA2630019.1"/>
    </source>
</evidence>
<evidence type="ECO:0000313" key="2">
    <source>
        <dbReference type="Proteomes" id="UP001501447"/>
    </source>
</evidence>